<dbReference type="PANTHER" id="PTHR42760:SF115">
    <property type="entry name" value="3-OXOACYL-[ACYL-CARRIER-PROTEIN] REDUCTASE FABG"/>
    <property type="match status" value="1"/>
</dbReference>
<dbReference type="SUPFAM" id="SSF51735">
    <property type="entry name" value="NAD(P)-binding Rossmann-fold domains"/>
    <property type="match status" value="1"/>
</dbReference>
<dbReference type="GO" id="GO:0005975">
    <property type="term" value="P:carbohydrate metabolic process"/>
    <property type="evidence" value="ECO:0007669"/>
    <property type="project" value="UniProtKB-ARBA"/>
</dbReference>
<evidence type="ECO:0000256" key="3">
    <source>
        <dbReference type="RuleBase" id="RU000363"/>
    </source>
</evidence>
<sequence length="284" mass="30560">MKKTYSFNDLQGKVVVITGGSGVIGDAITSGLAAVGCRVVVLDLFQDKAEASAQKLNTEYGIDAIGLAANVLDKASLIAAKAQINQQFGKIDILINCAGGNHPKATTQLEQILPENLNELEKGFFGLELEGFRSVFDLNFMGTLLPTLVLATDMIEQQKGVILNISSMNAFRPLTKIPAYSAAKAAINNFTEWLSTHFARMNIRVNAIAPGFFLTNQNRFLLIDEKTGEFTPRGQKVMNGTPMGRFGEPEELCGTVLYLLSDISAFVTGVVIPVDGGFNSFSGV</sequence>
<name>A0A081BP75_9BACT</name>
<protein>
    <submittedName>
        <fullName evidence="4">Short-chain dehydrogenase/reductase SDR</fullName>
    </submittedName>
</protein>
<dbReference type="PRINTS" id="PR00080">
    <property type="entry name" value="SDRFAMILY"/>
</dbReference>
<dbReference type="Gene3D" id="3.40.50.720">
    <property type="entry name" value="NAD(P)-binding Rossmann-like Domain"/>
    <property type="match status" value="1"/>
</dbReference>
<dbReference type="Proteomes" id="UP000030700">
    <property type="component" value="Unassembled WGS sequence"/>
</dbReference>
<organism evidence="4">
    <name type="scientific">Candidatus Moduliflexus flocculans</name>
    <dbReference type="NCBI Taxonomy" id="1499966"/>
    <lineage>
        <taxon>Bacteria</taxon>
        <taxon>Candidatus Moduliflexota</taxon>
        <taxon>Candidatus Moduliflexia</taxon>
        <taxon>Candidatus Moduliflexales</taxon>
        <taxon>Candidatus Moduliflexaceae</taxon>
    </lineage>
</organism>
<proteinExistence type="inferred from homology"/>
<dbReference type="FunFam" id="3.40.50.720:FF:000240">
    <property type="entry name" value="SDR family oxidoreductase"/>
    <property type="match status" value="1"/>
</dbReference>
<dbReference type="PRINTS" id="PR00081">
    <property type="entry name" value="GDHRDH"/>
</dbReference>
<evidence type="ECO:0000313" key="5">
    <source>
        <dbReference type="Proteomes" id="UP000030700"/>
    </source>
</evidence>
<dbReference type="InterPro" id="IPR036291">
    <property type="entry name" value="NAD(P)-bd_dom_sf"/>
</dbReference>
<reference evidence="4" key="1">
    <citation type="journal article" date="2015" name="PeerJ">
        <title>First genomic representation of candidate bacterial phylum KSB3 points to enhanced environmental sensing as a trigger of wastewater bulking.</title>
        <authorList>
            <person name="Sekiguchi Y."/>
            <person name="Ohashi A."/>
            <person name="Parks D.H."/>
            <person name="Yamauchi T."/>
            <person name="Tyson G.W."/>
            <person name="Hugenholtz P."/>
        </authorList>
    </citation>
    <scope>NUCLEOTIDE SEQUENCE [LARGE SCALE GENOMIC DNA]</scope>
</reference>
<dbReference type="HOGENOM" id="CLU_010194_1_1_0"/>
<keyword evidence="5" id="KW-1185">Reference proteome</keyword>
<dbReference type="PROSITE" id="PS00061">
    <property type="entry name" value="ADH_SHORT"/>
    <property type="match status" value="1"/>
</dbReference>
<dbReference type="PANTHER" id="PTHR42760">
    <property type="entry name" value="SHORT-CHAIN DEHYDROGENASES/REDUCTASES FAMILY MEMBER"/>
    <property type="match status" value="1"/>
</dbReference>
<dbReference type="InterPro" id="IPR020904">
    <property type="entry name" value="Sc_DH/Rdtase_CS"/>
</dbReference>
<dbReference type="AlphaFoldDB" id="A0A081BP75"/>
<evidence type="ECO:0000256" key="1">
    <source>
        <dbReference type="ARBA" id="ARBA00006484"/>
    </source>
</evidence>
<dbReference type="InterPro" id="IPR002347">
    <property type="entry name" value="SDR_fam"/>
</dbReference>
<dbReference type="STRING" id="1499966.U14_03442"/>
<evidence type="ECO:0000313" key="4">
    <source>
        <dbReference type="EMBL" id="GAK52191.1"/>
    </source>
</evidence>
<dbReference type="EMBL" id="DF820458">
    <property type="protein sequence ID" value="GAK52191.1"/>
    <property type="molecule type" value="Genomic_DNA"/>
</dbReference>
<evidence type="ECO:0000256" key="2">
    <source>
        <dbReference type="ARBA" id="ARBA00023002"/>
    </source>
</evidence>
<comment type="similarity">
    <text evidence="1 3">Belongs to the short-chain dehydrogenases/reductases (SDR) family.</text>
</comment>
<dbReference type="Pfam" id="PF00106">
    <property type="entry name" value="adh_short"/>
    <property type="match status" value="1"/>
</dbReference>
<dbReference type="NCBIfam" id="NF006132">
    <property type="entry name" value="PRK08277.1"/>
    <property type="match status" value="1"/>
</dbReference>
<keyword evidence="2" id="KW-0560">Oxidoreductase</keyword>
<gene>
    <name evidence="4" type="ORF">U14_03442</name>
</gene>
<accession>A0A081BP75</accession>
<dbReference type="GO" id="GO:0016616">
    <property type="term" value="F:oxidoreductase activity, acting on the CH-OH group of donors, NAD or NADP as acceptor"/>
    <property type="evidence" value="ECO:0007669"/>
    <property type="project" value="UniProtKB-ARBA"/>
</dbReference>